<gene>
    <name evidence="1" type="ORF">SAMN05216266_11069</name>
</gene>
<proteinExistence type="predicted"/>
<keyword evidence="2" id="KW-1185">Reference proteome</keyword>
<dbReference type="STRING" id="490629.SAMN05216266_11069"/>
<evidence type="ECO:0000313" key="2">
    <source>
        <dbReference type="Proteomes" id="UP000243799"/>
    </source>
</evidence>
<evidence type="ECO:0000313" key="1">
    <source>
        <dbReference type="EMBL" id="SFB40355.1"/>
    </source>
</evidence>
<dbReference type="Proteomes" id="UP000243799">
    <property type="component" value="Unassembled WGS sequence"/>
</dbReference>
<dbReference type="CDD" id="cd03062">
    <property type="entry name" value="TRX_Fd_Sucrase"/>
    <property type="match status" value="1"/>
</dbReference>
<sequence length="334" mass="35612">MSSVAALNATQSVARLGRSKRVDACAAVSAGLGEPLAGSAGTTRAWLLLEHPGPWPIGAVEQAVGGDLVAEIQRRAPGVRVVLIRRSGGRDVQRPICVLVYSFGPSPWMRQARIGDYREVLDIDLEGLAAGVEPDFGHPRSDPLFTVCTHGKRDACCAEFGRPVLRAIGGEHDEAWECTHIGGDRFAANLVCFPHGLYYGHLNPISALSAANRYRDGRVQLANLRGRSGQPSSAQAAEHFVREATNLDGVADVVAASPIEMGDGLVEVVVSAGDRRFAVSLRREPVGHAVTDGCGQVEPVQRQAWALLGFAHDNRDGNTVQKVDQVLAPKTRLG</sequence>
<protein>
    <recommendedName>
        <fullName evidence="3">Sucrase/ferredoxin-like</fullName>
    </recommendedName>
</protein>
<dbReference type="RefSeq" id="WP_091674353.1">
    <property type="nucleotide sequence ID" value="NZ_FOKG01000010.1"/>
</dbReference>
<dbReference type="InterPro" id="IPR009737">
    <property type="entry name" value="Aim32/Apd1-like"/>
</dbReference>
<reference evidence="2" key="1">
    <citation type="submission" date="2016-10" db="EMBL/GenBank/DDBJ databases">
        <authorList>
            <person name="Varghese N."/>
            <person name="Submissions S."/>
        </authorList>
    </citation>
    <scope>NUCLEOTIDE SEQUENCE [LARGE SCALE GENOMIC DNA]</scope>
    <source>
        <strain evidence="2">CGMCC 4.3568</strain>
    </source>
</reference>
<accession>A0A1I1AQP2</accession>
<name>A0A1I1AQP2_9PSEU</name>
<dbReference type="AlphaFoldDB" id="A0A1I1AQP2"/>
<evidence type="ECO:0008006" key="3">
    <source>
        <dbReference type="Google" id="ProtNLM"/>
    </source>
</evidence>
<dbReference type="OrthoDB" id="3399139at2"/>
<dbReference type="Pfam" id="PF06999">
    <property type="entry name" value="Suc_Fer-like"/>
    <property type="match status" value="1"/>
</dbReference>
<organism evidence="1 2">
    <name type="scientific">Amycolatopsis marina</name>
    <dbReference type="NCBI Taxonomy" id="490629"/>
    <lineage>
        <taxon>Bacteria</taxon>
        <taxon>Bacillati</taxon>
        <taxon>Actinomycetota</taxon>
        <taxon>Actinomycetes</taxon>
        <taxon>Pseudonocardiales</taxon>
        <taxon>Pseudonocardiaceae</taxon>
        <taxon>Amycolatopsis</taxon>
    </lineage>
</organism>
<dbReference type="EMBL" id="FOKG01000010">
    <property type="protein sequence ID" value="SFB40355.1"/>
    <property type="molecule type" value="Genomic_DNA"/>
</dbReference>